<evidence type="ECO:0000313" key="2">
    <source>
        <dbReference type="Proteomes" id="UP001219518"/>
    </source>
</evidence>
<reference evidence="1" key="1">
    <citation type="submission" date="2021-07" db="EMBL/GenBank/DDBJ databases">
        <authorList>
            <person name="Catto M.A."/>
            <person name="Jacobson A."/>
            <person name="Kennedy G."/>
            <person name="Labadie P."/>
            <person name="Hunt B.G."/>
            <person name="Srinivasan R."/>
        </authorList>
    </citation>
    <scope>NUCLEOTIDE SEQUENCE</scope>
    <source>
        <strain evidence="1">PL_HMW_Pooled</strain>
        <tissue evidence="1">Head</tissue>
    </source>
</reference>
<name>A0AAE1HZ81_9NEOP</name>
<proteinExistence type="predicted"/>
<sequence length="286" mass="31927">MGEENNSSAATLMIKEDSPIYGSVEVTKNAVSRTSVTAKRDIISCTMGEEKRFSATRCMAKEDSPIHGVVQVTKTVKEKFSAIILEGGVFGFPNLLTVVYSRFWVACGSQRLSRSCKASTPVESHNLERVSSSTSSLCDLPGLSVSSFDHNDDLSSEVDPNCIVYSTVHDSNEDEEVTENIVDILQQKVTAFLLHIKDECNASQTIIKEVIKGVDDVIEHYLEWVKVLREKWSSYLRVNISYDFLGLTWAGAMNGTVKHIYARLLETNQNDETHEIKLHLDHGWCT</sequence>
<dbReference type="EMBL" id="JAHWGI010001403">
    <property type="protein sequence ID" value="KAK3929724.1"/>
    <property type="molecule type" value="Genomic_DNA"/>
</dbReference>
<reference evidence="1" key="2">
    <citation type="journal article" date="2023" name="BMC Genomics">
        <title>Pest status, molecular evolution, and epigenetic factors derived from the genome assembly of Frankliniella fusca, a thysanopteran phytovirus vector.</title>
        <authorList>
            <person name="Catto M.A."/>
            <person name="Labadie P.E."/>
            <person name="Jacobson A.L."/>
            <person name="Kennedy G.G."/>
            <person name="Srinivasan R."/>
            <person name="Hunt B.G."/>
        </authorList>
    </citation>
    <scope>NUCLEOTIDE SEQUENCE</scope>
    <source>
        <strain evidence="1">PL_HMW_Pooled</strain>
    </source>
</reference>
<gene>
    <name evidence="1" type="ORF">KUF71_019565</name>
</gene>
<evidence type="ECO:0000313" key="1">
    <source>
        <dbReference type="EMBL" id="KAK3929724.1"/>
    </source>
</evidence>
<dbReference type="Proteomes" id="UP001219518">
    <property type="component" value="Unassembled WGS sequence"/>
</dbReference>
<dbReference type="AlphaFoldDB" id="A0AAE1HZ81"/>
<protein>
    <submittedName>
        <fullName evidence="1">PiRNA biogenesis protein EXD1</fullName>
    </submittedName>
</protein>
<comment type="caution">
    <text evidence="1">The sequence shown here is derived from an EMBL/GenBank/DDBJ whole genome shotgun (WGS) entry which is preliminary data.</text>
</comment>
<organism evidence="1 2">
    <name type="scientific">Frankliniella fusca</name>
    <dbReference type="NCBI Taxonomy" id="407009"/>
    <lineage>
        <taxon>Eukaryota</taxon>
        <taxon>Metazoa</taxon>
        <taxon>Ecdysozoa</taxon>
        <taxon>Arthropoda</taxon>
        <taxon>Hexapoda</taxon>
        <taxon>Insecta</taxon>
        <taxon>Pterygota</taxon>
        <taxon>Neoptera</taxon>
        <taxon>Paraneoptera</taxon>
        <taxon>Thysanoptera</taxon>
        <taxon>Terebrantia</taxon>
        <taxon>Thripoidea</taxon>
        <taxon>Thripidae</taxon>
        <taxon>Frankliniella</taxon>
    </lineage>
</organism>
<keyword evidence="2" id="KW-1185">Reference proteome</keyword>
<accession>A0AAE1HZ81</accession>